<accession>A0A402ANJ4</accession>
<evidence type="ECO:0000256" key="3">
    <source>
        <dbReference type="ARBA" id="ARBA00022553"/>
    </source>
</evidence>
<evidence type="ECO:0000256" key="6">
    <source>
        <dbReference type="ARBA" id="ARBA00023012"/>
    </source>
</evidence>
<comment type="catalytic activity">
    <reaction evidence="1">
        <text>ATP + protein L-histidine = ADP + protein N-phospho-L-histidine.</text>
        <dbReference type="EC" id="2.7.13.3"/>
    </reaction>
</comment>
<dbReference type="PANTHER" id="PTHR43547:SF2">
    <property type="entry name" value="HYBRID SIGNAL TRANSDUCTION HISTIDINE KINASE C"/>
    <property type="match status" value="1"/>
</dbReference>
<feature type="domain" description="Histidine kinase" evidence="10">
    <location>
        <begin position="168"/>
        <end position="387"/>
    </location>
</feature>
<dbReference type="InterPro" id="IPR001789">
    <property type="entry name" value="Sig_transdc_resp-reg_receiver"/>
</dbReference>
<feature type="domain" description="Response regulatory" evidence="11">
    <location>
        <begin position="5"/>
        <end position="121"/>
    </location>
</feature>
<dbReference type="Gene3D" id="1.10.287.130">
    <property type="match status" value="1"/>
</dbReference>
<dbReference type="SMART" id="SM00448">
    <property type="entry name" value="REC"/>
    <property type="match status" value="1"/>
</dbReference>
<dbReference type="CDD" id="cd00082">
    <property type="entry name" value="HisKA"/>
    <property type="match status" value="1"/>
</dbReference>
<feature type="modified residue" description="4-aspartylphosphate" evidence="9">
    <location>
        <position position="56"/>
    </location>
</feature>
<proteinExistence type="predicted"/>
<dbReference type="Pfam" id="PF00072">
    <property type="entry name" value="Response_reg"/>
    <property type="match status" value="1"/>
</dbReference>
<evidence type="ECO:0000256" key="7">
    <source>
        <dbReference type="ARBA" id="ARBA00023015"/>
    </source>
</evidence>
<keyword evidence="13" id="KW-1185">Reference proteome</keyword>
<name>A0A402ANJ4_9CHLR</name>
<evidence type="ECO:0000313" key="12">
    <source>
        <dbReference type="EMBL" id="GCE20595.1"/>
    </source>
</evidence>
<dbReference type="InterPro" id="IPR003661">
    <property type="entry name" value="HisK_dim/P_dom"/>
</dbReference>
<dbReference type="FunFam" id="3.30.565.10:FF:000006">
    <property type="entry name" value="Sensor histidine kinase WalK"/>
    <property type="match status" value="1"/>
</dbReference>
<evidence type="ECO:0000313" key="13">
    <source>
        <dbReference type="Proteomes" id="UP000287188"/>
    </source>
</evidence>
<keyword evidence="7" id="KW-0805">Transcription regulation</keyword>
<dbReference type="Pfam" id="PF02518">
    <property type="entry name" value="HATPase_c"/>
    <property type="match status" value="1"/>
</dbReference>
<dbReference type="PROSITE" id="PS50109">
    <property type="entry name" value="HIS_KIN"/>
    <property type="match status" value="1"/>
</dbReference>
<dbReference type="Gene3D" id="3.30.565.10">
    <property type="entry name" value="Histidine kinase-like ATPase, C-terminal domain"/>
    <property type="match status" value="1"/>
</dbReference>
<sequence>MIEAYILIVDDDSALLQALPQALYLRMPGVKVDTADTAMEALELIKANDYDAIVSDIKMPGMDGLALLSKIQATRPDTPTLLITGHGDHNLAIQALRGGAYDFIQKPIDREYFIAALRRATQTRQLRRRVTEQQKALEQHAKSLELIVQERTRELIEANAAKDEFINMASHELKTPLSSLKGMTQLLHRRLIRSSSPEVSSLVSMENSIRRIEVLVNDLLNISSIETGMFALHCQRCNIIELVQRLVDEYVSGTNPRPVVHTHMPTQDFEAEVDVERMGQVIINLLSNARKYSVAGSPIDVTLAVQEKTYSISVNDVGVGIPPDMLPFIFERFYRAPGVEVQTGSSVGFGLGLYMSKLIIERHGGRIEVESIPNKGSLFAIILPLPVGSTSVDASIEAPSHKS</sequence>
<dbReference type="InterPro" id="IPR004358">
    <property type="entry name" value="Sig_transdc_His_kin-like_C"/>
</dbReference>
<dbReference type="PANTHER" id="PTHR43547">
    <property type="entry name" value="TWO-COMPONENT HISTIDINE KINASE"/>
    <property type="match status" value="1"/>
</dbReference>
<evidence type="ECO:0000256" key="1">
    <source>
        <dbReference type="ARBA" id="ARBA00000085"/>
    </source>
</evidence>
<dbReference type="Proteomes" id="UP000287188">
    <property type="component" value="Unassembled WGS sequence"/>
</dbReference>
<keyword evidence="3 9" id="KW-0597">Phosphoprotein</keyword>
<keyword evidence="8" id="KW-0804">Transcription</keyword>
<dbReference type="PROSITE" id="PS50110">
    <property type="entry name" value="RESPONSE_REGULATORY"/>
    <property type="match status" value="1"/>
</dbReference>
<evidence type="ECO:0000259" key="11">
    <source>
        <dbReference type="PROSITE" id="PS50110"/>
    </source>
</evidence>
<dbReference type="GO" id="GO:0000155">
    <property type="term" value="F:phosphorelay sensor kinase activity"/>
    <property type="evidence" value="ECO:0007669"/>
    <property type="project" value="InterPro"/>
</dbReference>
<dbReference type="SUPFAM" id="SSF52172">
    <property type="entry name" value="CheY-like"/>
    <property type="match status" value="1"/>
</dbReference>
<dbReference type="Pfam" id="PF00512">
    <property type="entry name" value="HisKA"/>
    <property type="match status" value="1"/>
</dbReference>
<evidence type="ECO:0000259" key="10">
    <source>
        <dbReference type="PROSITE" id="PS50109"/>
    </source>
</evidence>
<evidence type="ECO:0000256" key="4">
    <source>
        <dbReference type="ARBA" id="ARBA00022679"/>
    </source>
</evidence>
<organism evidence="12 13">
    <name type="scientific">Dictyobacter kobayashii</name>
    <dbReference type="NCBI Taxonomy" id="2014872"/>
    <lineage>
        <taxon>Bacteria</taxon>
        <taxon>Bacillati</taxon>
        <taxon>Chloroflexota</taxon>
        <taxon>Ktedonobacteria</taxon>
        <taxon>Ktedonobacterales</taxon>
        <taxon>Dictyobacteraceae</taxon>
        <taxon>Dictyobacter</taxon>
    </lineage>
</organism>
<dbReference type="InterPro" id="IPR036890">
    <property type="entry name" value="HATPase_C_sf"/>
</dbReference>
<dbReference type="InterPro" id="IPR003594">
    <property type="entry name" value="HATPase_dom"/>
</dbReference>
<evidence type="ECO:0000256" key="8">
    <source>
        <dbReference type="ARBA" id="ARBA00023163"/>
    </source>
</evidence>
<comment type="caution">
    <text evidence="12">The sequence shown here is derived from an EMBL/GenBank/DDBJ whole genome shotgun (WGS) entry which is preliminary data.</text>
</comment>
<dbReference type="InterPro" id="IPR005467">
    <property type="entry name" value="His_kinase_dom"/>
</dbReference>
<keyword evidence="6" id="KW-0902">Two-component regulatory system</keyword>
<evidence type="ECO:0000256" key="9">
    <source>
        <dbReference type="PROSITE-ProRule" id="PRU00169"/>
    </source>
</evidence>
<dbReference type="EC" id="2.7.13.3" evidence="2"/>
<dbReference type="RefSeq" id="WP_126552253.1">
    <property type="nucleotide sequence ID" value="NZ_BIFS01000001.1"/>
</dbReference>
<reference evidence="13" key="1">
    <citation type="submission" date="2018-12" db="EMBL/GenBank/DDBJ databases">
        <title>Tengunoibacter tsumagoiensis gen. nov., sp. nov., Dictyobacter kobayashii sp. nov., D. alpinus sp. nov., and D. joshuensis sp. nov. and description of Dictyobacteraceae fam. nov. within the order Ktedonobacterales isolated from Tengu-no-mugimeshi.</title>
        <authorList>
            <person name="Wang C.M."/>
            <person name="Zheng Y."/>
            <person name="Sakai Y."/>
            <person name="Toyoda A."/>
            <person name="Minakuchi Y."/>
            <person name="Abe K."/>
            <person name="Yokota A."/>
            <person name="Yabe S."/>
        </authorList>
    </citation>
    <scope>NUCLEOTIDE SEQUENCE [LARGE SCALE GENOMIC DNA]</scope>
    <source>
        <strain evidence="13">Uno11</strain>
    </source>
</reference>
<dbReference type="Gene3D" id="3.40.50.2300">
    <property type="match status" value="1"/>
</dbReference>
<keyword evidence="5 12" id="KW-0418">Kinase</keyword>
<dbReference type="SMART" id="SM00387">
    <property type="entry name" value="HATPase_c"/>
    <property type="match status" value="1"/>
</dbReference>
<dbReference type="CDD" id="cd00075">
    <property type="entry name" value="HATPase"/>
    <property type="match status" value="1"/>
</dbReference>
<dbReference type="InterPro" id="IPR011006">
    <property type="entry name" value="CheY-like_superfamily"/>
</dbReference>
<dbReference type="FunFam" id="3.40.50.2300:FF:000018">
    <property type="entry name" value="DNA-binding transcriptional regulator NtrC"/>
    <property type="match status" value="1"/>
</dbReference>
<keyword evidence="4" id="KW-0808">Transferase</keyword>
<evidence type="ECO:0000256" key="5">
    <source>
        <dbReference type="ARBA" id="ARBA00022777"/>
    </source>
</evidence>
<gene>
    <name evidence="12" type="ORF">KDK_43950</name>
</gene>
<protein>
    <recommendedName>
        <fullName evidence="2">histidine kinase</fullName>
        <ecNumber evidence="2">2.7.13.3</ecNumber>
    </recommendedName>
</protein>
<dbReference type="OrthoDB" id="9795133at2"/>
<evidence type="ECO:0000256" key="2">
    <source>
        <dbReference type="ARBA" id="ARBA00012438"/>
    </source>
</evidence>
<dbReference type="EMBL" id="BIFS01000001">
    <property type="protein sequence ID" value="GCE20595.1"/>
    <property type="molecule type" value="Genomic_DNA"/>
</dbReference>
<dbReference type="SUPFAM" id="SSF55874">
    <property type="entry name" value="ATPase domain of HSP90 chaperone/DNA topoisomerase II/histidine kinase"/>
    <property type="match status" value="1"/>
</dbReference>
<dbReference type="SMART" id="SM00388">
    <property type="entry name" value="HisKA"/>
    <property type="match status" value="1"/>
</dbReference>
<dbReference type="AlphaFoldDB" id="A0A402ANJ4"/>
<dbReference type="PRINTS" id="PR00344">
    <property type="entry name" value="BCTRLSENSOR"/>
</dbReference>